<dbReference type="InterPro" id="IPR019141">
    <property type="entry name" value="DUF2045"/>
</dbReference>
<gene>
    <name evidence="2" type="ORF">Cni_G03360</name>
</gene>
<evidence type="ECO:0000256" key="1">
    <source>
        <dbReference type="SAM" id="MobiDB-lite"/>
    </source>
</evidence>
<reference evidence="2 3" key="1">
    <citation type="submission" date="2023-10" db="EMBL/GenBank/DDBJ databases">
        <title>Chromosome-scale genome assembly provides insights into flower coloration mechanisms of Canna indica.</title>
        <authorList>
            <person name="Li C."/>
        </authorList>
    </citation>
    <scope>NUCLEOTIDE SEQUENCE [LARGE SCALE GENOMIC DNA]</scope>
    <source>
        <tissue evidence="2">Flower</tissue>
    </source>
</reference>
<accession>A0AAQ3JUF7</accession>
<dbReference type="AlphaFoldDB" id="A0AAQ3JUF7"/>
<keyword evidence="3" id="KW-1185">Reference proteome</keyword>
<dbReference type="EMBL" id="CP136890">
    <property type="protein sequence ID" value="WOK94655.1"/>
    <property type="molecule type" value="Genomic_DNA"/>
</dbReference>
<feature type="region of interest" description="Disordered" evidence="1">
    <location>
        <begin position="263"/>
        <end position="292"/>
    </location>
</feature>
<dbReference type="Proteomes" id="UP001327560">
    <property type="component" value="Chromosome 1"/>
</dbReference>
<organism evidence="2 3">
    <name type="scientific">Canna indica</name>
    <name type="common">Indian-shot</name>
    <dbReference type="NCBI Taxonomy" id="4628"/>
    <lineage>
        <taxon>Eukaryota</taxon>
        <taxon>Viridiplantae</taxon>
        <taxon>Streptophyta</taxon>
        <taxon>Embryophyta</taxon>
        <taxon>Tracheophyta</taxon>
        <taxon>Spermatophyta</taxon>
        <taxon>Magnoliopsida</taxon>
        <taxon>Liliopsida</taxon>
        <taxon>Zingiberales</taxon>
        <taxon>Cannaceae</taxon>
        <taxon>Canna</taxon>
    </lineage>
</organism>
<evidence type="ECO:0000313" key="3">
    <source>
        <dbReference type="Proteomes" id="UP001327560"/>
    </source>
</evidence>
<name>A0AAQ3JUF7_9LILI</name>
<feature type="compositionally biased region" description="Basic and acidic residues" evidence="1">
    <location>
        <begin position="283"/>
        <end position="292"/>
    </location>
</feature>
<feature type="compositionally biased region" description="Polar residues" evidence="1">
    <location>
        <begin position="265"/>
        <end position="276"/>
    </location>
</feature>
<protein>
    <submittedName>
        <fullName evidence="2">Protein PHLOEM protein 2-LIKE A10-like</fullName>
    </submittedName>
</protein>
<sequence length="401" mass="43851">MDFLLIPFANLRRRRWLLVAATFALSSYGAYKIYHLPAVSRRRRKLSHLLAALSAATDAAASSAEAASLLFSDLTVFLKSDSDDLPCSLKQVSKIARSDEFTTSLSKIFEALTVGIARGLQSGESVSGSPVSYTRKSTGFSDRLMDKLFSAAGSGFTSVVAGSFARGLVMGFYTSEPNDRPSNSPEVPQWVQLVFRDESQELIKNCVELFVRTAVTVYLDKTMDINTFDEFFSGLTNPKHEAKMKEVLVSVCNGAVETLVKTSHEVITSPNSSSPENRAIPNGEKDSSVDHARGSSFGHAVEDGGGWVDQIASSLAVPSNRKFVLDVTGRITFETVRSFLDFVLWKIQGGTKRGANTVKEELIERGLEVVRYFSAKSIVIITVCLSLCMHIFLQMPLSIPS</sequence>
<dbReference type="PANTHER" id="PTHR21477">
    <property type="entry name" value="ZGC:172139"/>
    <property type="match status" value="1"/>
</dbReference>
<proteinExistence type="predicted"/>
<dbReference type="PANTHER" id="PTHR21477:SF12">
    <property type="entry name" value="PROTEIN PHLOEM PROTEIN 2-LIKE A10"/>
    <property type="match status" value="1"/>
</dbReference>
<evidence type="ECO:0000313" key="2">
    <source>
        <dbReference type="EMBL" id="WOK94655.1"/>
    </source>
</evidence>